<dbReference type="AlphaFoldDB" id="A0A6J7J2U4"/>
<accession>A0A6J7J2U4</accession>
<dbReference type="EMBL" id="CAFBMQ010000477">
    <property type="protein sequence ID" value="CAB4937191.1"/>
    <property type="molecule type" value="Genomic_DNA"/>
</dbReference>
<organism evidence="2">
    <name type="scientific">freshwater metagenome</name>
    <dbReference type="NCBI Taxonomy" id="449393"/>
    <lineage>
        <taxon>unclassified sequences</taxon>
        <taxon>metagenomes</taxon>
        <taxon>ecological metagenomes</taxon>
    </lineage>
</organism>
<proteinExistence type="predicted"/>
<sequence length="105" mass="10989">MTSPMTGPLRTVPAGPTATPTRVLVGDRVTRVAWLPGSDRLLGECSCGAHAEGGDPIGMWQWLLAHPDHPGQVAEPDAGTAAVHVPPPHRVARPEQAAGPRTPLR</sequence>
<evidence type="ECO:0000313" key="2">
    <source>
        <dbReference type="EMBL" id="CAB4937191.1"/>
    </source>
</evidence>
<protein>
    <submittedName>
        <fullName evidence="2">Unannotated protein</fullName>
    </submittedName>
</protein>
<evidence type="ECO:0000256" key="1">
    <source>
        <dbReference type="SAM" id="MobiDB-lite"/>
    </source>
</evidence>
<name>A0A6J7J2U4_9ZZZZ</name>
<feature type="region of interest" description="Disordered" evidence="1">
    <location>
        <begin position="1"/>
        <end position="20"/>
    </location>
</feature>
<gene>
    <name evidence="2" type="ORF">UFOPK3609_02282</name>
</gene>
<reference evidence="2" key="1">
    <citation type="submission" date="2020-05" db="EMBL/GenBank/DDBJ databases">
        <authorList>
            <person name="Chiriac C."/>
            <person name="Salcher M."/>
            <person name="Ghai R."/>
            <person name="Kavagutti S V."/>
        </authorList>
    </citation>
    <scope>NUCLEOTIDE SEQUENCE</scope>
</reference>
<feature type="region of interest" description="Disordered" evidence="1">
    <location>
        <begin position="75"/>
        <end position="105"/>
    </location>
</feature>